<feature type="region of interest" description="Disordered" evidence="1">
    <location>
        <begin position="33"/>
        <end position="90"/>
    </location>
</feature>
<comment type="caution">
    <text evidence="2">The sequence shown here is derived from an EMBL/GenBank/DDBJ whole genome shotgun (WGS) entry which is preliminary data.</text>
</comment>
<name>V8N2F7_OPHHA</name>
<gene>
    <name evidence="2" type="primary">Ints3</name>
    <name evidence="2" type="ORF">L345_18555</name>
</gene>
<feature type="non-terminal residue" evidence="2">
    <location>
        <position position="90"/>
    </location>
</feature>
<organism evidence="2 3">
    <name type="scientific">Ophiophagus hannah</name>
    <name type="common">King cobra</name>
    <name type="synonym">Naja hannah</name>
    <dbReference type="NCBI Taxonomy" id="8665"/>
    <lineage>
        <taxon>Eukaryota</taxon>
        <taxon>Metazoa</taxon>
        <taxon>Chordata</taxon>
        <taxon>Craniata</taxon>
        <taxon>Vertebrata</taxon>
        <taxon>Euteleostomi</taxon>
        <taxon>Lepidosauria</taxon>
        <taxon>Squamata</taxon>
        <taxon>Bifurcata</taxon>
        <taxon>Unidentata</taxon>
        <taxon>Episquamata</taxon>
        <taxon>Toxicofera</taxon>
        <taxon>Serpentes</taxon>
        <taxon>Colubroidea</taxon>
        <taxon>Elapidae</taxon>
        <taxon>Elapinae</taxon>
        <taxon>Ophiophagus</taxon>
    </lineage>
</organism>
<dbReference type="Proteomes" id="UP000018936">
    <property type="component" value="Unassembled WGS sequence"/>
</dbReference>
<reference evidence="2 3" key="1">
    <citation type="journal article" date="2013" name="Proc. Natl. Acad. Sci. U.S.A.">
        <title>The king cobra genome reveals dynamic gene evolution and adaptation in the snake venom system.</title>
        <authorList>
            <person name="Vonk F.J."/>
            <person name="Casewell N.R."/>
            <person name="Henkel C.V."/>
            <person name="Heimberg A.M."/>
            <person name="Jansen H.J."/>
            <person name="McCleary R.J."/>
            <person name="Kerkkamp H.M."/>
            <person name="Vos R.A."/>
            <person name="Guerreiro I."/>
            <person name="Calvete J.J."/>
            <person name="Wuster W."/>
            <person name="Woods A.E."/>
            <person name="Logan J.M."/>
            <person name="Harrison R.A."/>
            <person name="Castoe T.A."/>
            <person name="de Koning A.P."/>
            <person name="Pollock D.D."/>
            <person name="Yandell M."/>
            <person name="Calderon D."/>
            <person name="Renjifo C."/>
            <person name="Currier R.B."/>
            <person name="Salgado D."/>
            <person name="Pla D."/>
            <person name="Sanz L."/>
            <person name="Hyder A.S."/>
            <person name="Ribeiro J.M."/>
            <person name="Arntzen J.W."/>
            <person name="van den Thillart G.E."/>
            <person name="Boetzer M."/>
            <person name="Pirovano W."/>
            <person name="Dirks R.P."/>
            <person name="Spaink H.P."/>
            <person name="Duboule D."/>
            <person name="McGlinn E."/>
            <person name="Kini R.M."/>
            <person name="Richardson M.K."/>
        </authorList>
    </citation>
    <scope>NUCLEOTIDE SEQUENCE</scope>
    <source>
        <tissue evidence="2">Blood</tissue>
    </source>
</reference>
<sequence>PPPFSRHPPPIFLPVFSQPPILQSLQHVQCSCDEAHKMKNPGEDPPPTSFSSPAPKRFSDLFSLAEEYEDSSSKLPKSRRKAALSSPRNQ</sequence>
<feature type="non-terminal residue" evidence="2">
    <location>
        <position position="1"/>
    </location>
</feature>
<evidence type="ECO:0000256" key="1">
    <source>
        <dbReference type="SAM" id="MobiDB-lite"/>
    </source>
</evidence>
<protein>
    <submittedName>
        <fullName evidence="2">Integrator complex subunit 3</fullName>
    </submittedName>
</protein>
<feature type="compositionally biased region" description="Basic and acidic residues" evidence="1">
    <location>
        <begin position="33"/>
        <end position="42"/>
    </location>
</feature>
<dbReference type="OrthoDB" id="2021145at2759"/>
<dbReference type="AlphaFoldDB" id="V8N2F7"/>
<evidence type="ECO:0000313" key="2">
    <source>
        <dbReference type="EMBL" id="ETE55737.1"/>
    </source>
</evidence>
<proteinExistence type="predicted"/>
<accession>V8N2F7</accession>
<dbReference type="EMBL" id="AZIM01136398">
    <property type="protein sequence ID" value="ETE55737.1"/>
    <property type="molecule type" value="Genomic_DNA"/>
</dbReference>
<evidence type="ECO:0000313" key="3">
    <source>
        <dbReference type="Proteomes" id="UP000018936"/>
    </source>
</evidence>
<keyword evidence="3" id="KW-1185">Reference proteome</keyword>